<protein>
    <submittedName>
        <fullName evidence="2">Uncharacterized protein</fullName>
    </submittedName>
</protein>
<dbReference type="Proteomes" id="UP000887013">
    <property type="component" value="Unassembled WGS sequence"/>
</dbReference>
<keyword evidence="3" id="KW-1185">Reference proteome</keyword>
<feature type="region of interest" description="Disordered" evidence="1">
    <location>
        <begin position="1"/>
        <end position="35"/>
    </location>
</feature>
<reference evidence="2" key="1">
    <citation type="submission" date="2020-08" db="EMBL/GenBank/DDBJ databases">
        <title>Multicomponent nature underlies the extraordinary mechanical properties of spider dragline silk.</title>
        <authorList>
            <person name="Kono N."/>
            <person name="Nakamura H."/>
            <person name="Mori M."/>
            <person name="Yoshida Y."/>
            <person name="Ohtoshi R."/>
            <person name="Malay A.D."/>
            <person name="Moran D.A.P."/>
            <person name="Tomita M."/>
            <person name="Numata K."/>
            <person name="Arakawa K."/>
        </authorList>
    </citation>
    <scope>NUCLEOTIDE SEQUENCE</scope>
</reference>
<feature type="non-terminal residue" evidence="2">
    <location>
        <position position="1"/>
    </location>
</feature>
<evidence type="ECO:0000313" key="2">
    <source>
        <dbReference type="EMBL" id="GFT88424.1"/>
    </source>
</evidence>
<dbReference type="AlphaFoldDB" id="A0A8X6PW09"/>
<organism evidence="2 3">
    <name type="scientific">Nephila pilipes</name>
    <name type="common">Giant wood spider</name>
    <name type="synonym">Nephila maculata</name>
    <dbReference type="NCBI Taxonomy" id="299642"/>
    <lineage>
        <taxon>Eukaryota</taxon>
        <taxon>Metazoa</taxon>
        <taxon>Ecdysozoa</taxon>
        <taxon>Arthropoda</taxon>
        <taxon>Chelicerata</taxon>
        <taxon>Arachnida</taxon>
        <taxon>Araneae</taxon>
        <taxon>Araneomorphae</taxon>
        <taxon>Entelegynae</taxon>
        <taxon>Araneoidea</taxon>
        <taxon>Nephilidae</taxon>
        <taxon>Nephila</taxon>
    </lineage>
</organism>
<name>A0A8X6PW09_NEPPI</name>
<gene>
    <name evidence="2" type="ORF">NPIL_698471</name>
</gene>
<proteinExistence type="predicted"/>
<dbReference type="EMBL" id="BMAW01024583">
    <property type="protein sequence ID" value="GFT88424.1"/>
    <property type="molecule type" value="Genomic_DNA"/>
</dbReference>
<feature type="compositionally biased region" description="Basic and acidic residues" evidence="1">
    <location>
        <begin position="1"/>
        <end position="10"/>
    </location>
</feature>
<evidence type="ECO:0000313" key="3">
    <source>
        <dbReference type="Proteomes" id="UP000887013"/>
    </source>
</evidence>
<evidence type="ECO:0000256" key="1">
    <source>
        <dbReference type="SAM" id="MobiDB-lite"/>
    </source>
</evidence>
<accession>A0A8X6PW09</accession>
<sequence>ILQREGKRDLTLSQHNPTAFHPDRHQPSILPSKNLRLRKPQTQDSFIFLEQNASQKAAPSYRPSKIASRLTIKVFYGEFIFQHVRRQDPNIADLKCRRIGRSQMVLCFTVPHEGLPNMG</sequence>
<comment type="caution">
    <text evidence="2">The sequence shown here is derived from an EMBL/GenBank/DDBJ whole genome shotgun (WGS) entry which is preliminary data.</text>
</comment>